<evidence type="ECO:0000256" key="2">
    <source>
        <dbReference type="ARBA" id="ARBA00004229"/>
    </source>
</evidence>
<dbReference type="Pfam" id="PF17136">
    <property type="entry name" value="ribosomal_L24"/>
    <property type="match status" value="1"/>
</dbReference>
<evidence type="ECO:0000256" key="1">
    <source>
        <dbReference type="ARBA" id="ARBA00004072"/>
    </source>
</evidence>
<gene>
    <name evidence="13" type="ORF">RMAR1173_LOCUS10047</name>
</gene>
<comment type="subunit">
    <text evidence="4">Part of the 50S ribosomal subunit.</text>
</comment>
<dbReference type="CDD" id="cd06089">
    <property type="entry name" value="KOW_RPL26"/>
    <property type="match status" value="1"/>
</dbReference>
<dbReference type="InterPro" id="IPR005824">
    <property type="entry name" value="KOW"/>
</dbReference>
<feature type="region of interest" description="Disordered" evidence="10">
    <location>
        <begin position="166"/>
        <end position="189"/>
    </location>
</feature>
<dbReference type="Pfam" id="PF00467">
    <property type="entry name" value="KOW"/>
    <property type="match status" value="1"/>
</dbReference>
<evidence type="ECO:0000256" key="5">
    <source>
        <dbReference type="ARBA" id="ARBA00022528"/>
    </source>
</evidence>
<dbReference type="InterPro" id="IPR003256">
    <property type="entry name" value="Ribosomal_uL24"/>
</dbReference>
<evidence type="ECO:0000256" key="6">
    <source>
        <dbReference type="ARBA" id="ARBA00022640"/>
    </source>
</evidence>
<evidence type="ECO:0000256" key="10">
    <source>
        <dbReference type="SAM" id="MobiDB-lite"/>
    </source>
</evidence>
<name>A0A7S2WGF6_9STRA</name>
<reference evidence="13" key="1">
    <citation type="submission" date="2021-01" db="EMBL/GenBank/DDBJ databases">
        <authorList>
            <person name="Corre E."/>
            <person name="Pelletier E."/>
            <person name="Niang G."/>
            <person name="Scheremetjew M."/>
            <person name="Finn R."/>
            <person name="Kale V."/>
            <person name="Holt S."/>
            <person name="Cochrane G."/>
            <person name="Meng A."/>
            <person name="Brown T."/>
            <person name="Cohen L."/>
        </authorList>
    </citation>
    <scope>NUCLEOTIDE SEQUENCE</scope>
    <source>
        <strain evidence="13">CCMP1243</strain>
    </source>
</reference>
<dbReference type="GO" id="GO:0005840">
    <property type="term" value="C:ribosome"/>
    <property type="evidence" value="ECO:0007669"/>
    <property type="project" value="UniProtKB-KW"/>
</dbReference>
<comment type="subcellular location">
    <subcellularLocation>
        <location evidence="2">Plastid</location>
        <location evidence="2">Chloroplast</location>
    </subcellularLocation>
</comment>
<protein>
    <recommendedName>
        <fullName evidence="9">Large ribosomal subunit protein uL24c</fullName>
    </recommendedName>
</protein>
<dbReference type="InterPro" id="IPR041988">
    <property type="entry name" value="Ribosomal_uL24_KOW"/>
</dbReference>
<dbReference type="GO" id="GO:0006412">
    <property type="term" value="P:translation"/>
    <property type="evidence" value="ECO:0007669"/>
    <property type="project" value="InterPro"/>
</dbReference>
<keyword evidence="8" id="KW-0687">Ribonucleoprotein</keyword>
<evidence type="ECO:0000313" key="13">
    <source>
        <dbReference type="EMBL" id="CAD9686412.1"/>
    </source>
</evidence>
<evidence type="ECO:0000259" key="12">
    <source>
        <dbReference type="Pfam" id="PF17136"/>
    </source>
</evidence>
<feature type="domain" description="KOW" evidence="11">
    <location>
        <begin position="36"/>
        <end position="66"/>
    </location>
</feature>
<comment type="function">
    <text evidence="1">One of two assembly initiator proteins, it binds directly to the 5'-end of the 23S rRNA, where it nucleates assembly of the 50S subunit.</text>
</comment>
<keyword evidence="5" id="KW-0150">Chloroplast</keyword>
<organism evidence="13">
    <name type="scientific">Rhizochromulina marina</name>
    <dbReference type="NCBI Taxonomy" id="1034831"/>
    <lineage>
        <taxon>Eukaryota</taxon>
        <taxon>Sar</taxon>
        <taxon>Stramenopiles</taxon>
        <taxon>Ochrophyta</taxon>
        <taxon>Dictyochophyceae</taxon>
        <taxon>Rhizochromulinales</taxon>
        <taxon>Rhizochromulina</taxon>
    </lineage>
</organism>
<evidence type="ECO:0000256" key="3">
    <source>
        <dbReference type="ARBA" id="ARBA00010618"/>
    </source>
</evidence>
<accession>A0A7S2WGF6</accession>
<dbReference type="SUPFAM" id="SSF50104">
    <property type="entry name" value="Translation proteins SH3-like domain"/>
    <property type="match status" value="1"/>
</dbReference>
<dbReference type="GO" id="GO:0003735">
    <property type="term" value="F:structural constituent of ribosome"/>
    <property type="evidence" value="ECO:0007669"/>
    <property type="project" value="InterPro"/>
</dbReference>
<dbReference type="GO" id="GO:1990904">
    <property type="term" value="C:ribonucleoprotein complex"/>
    <property type="evidence" value="ECO:0007669"/>
    <property type="project" value="UniProtKB-KW"/>
</dbReference>
<dbReference type="InterPro" id="IPR008991">
    <property type="entry name" value="Translation_prot_SH3-like_sf"/>
</dbReference>
<dbReference type="InterPro" id="IPR014722">
    <property type="entry name" value="Rib_uL2_dom2"/>
</dbReference>
<evidence type="ECO:0000256" key="8">
    <source>
        <dbReference type="ARBA" id="ARBA00023274"/>
    </source>
</evidence>
<keyword evidence="7" id="KW-0689">Ribosomal protein</keyword>
<feature type="compositionally biased region" description="Acidic residues" evidence="10">
    <location>
        <begin position="178"/>
        <end position="189"/>
    </location>
</feature>
<sequence>MSTKASMRFMPAFLRPRRKHKPNLEAPLRTWNIVTGDKVIVNYGPCKGQQGTVLEVIRKSKRIVVDGVNLRVKNLKKKYWEEKGTSIMAPASLHYSNVNLVDPVSGLPTRVGTGYLDDGTKVRIAKRSGAIIPKPVFQRHKPMNLVAGPLDTSPEDVMEVTYNPDQGDLPMIPNFQEPAEDPEDVQIRR</sequence>
<evidence type="ECO:0000256" key="4">
    <source>
        <dbReference type="ARBA" id="ARBA00011838"/>
    </source>
</evidence>
<keyword evidence="6" id="KW-0934">Plastid</keyword>
<dbReference type="GO" id="GO:0003723">
    <property type="term" value="F:RNA binding"/>
    <property type="evidence" value="ECO:0007669"/>
    <property type="project" value="InterPro"/>
</dbReference>
<proteinExistence type="inferred from homology"/>
<feature type="domain" description="Large ribosomal subunit protein uL24 C-terminal" evidence="12">
    <location>
        <begin position="68"/>
        <end position="132"/>
    </location>
</feature>
<dbReference type="InterPro" id="IPR057264">
    <property type="entry name" value="Ribosomal_uL24_C"/>
</dbReference>
<comment type="similarity">
    <text evidence="3">Belongs to the universal ribosomal protein uL24 family.</text>
</comment>
<dbReference type="HAMAP" id="MF_01326_B">
    <property type="entry name" value="Ribosomal_uL24_B"/>
    <property type="match status" value="1"/>
</dbReference>
<dbReference type="PANTHER" id="PTHR12903">
    <property type="entry name" value="MITOCHONDRIAL RIBOSOMAL PROTEIN L24"/>
    <property type="match status" value="1"/>
</dbReference>
<evidence type="ECO:0000259" key="11">
    <source>
        <dbReference type="Pfam" id="PF00467"/>
    </source>
</evidence>
<dbReference type="GO" id="GO:0009507">
    <property type="term" value="C:chloroplast"/>
    <property type="evidence" value="ECO:0007669"/>
    <property type="project" value="UniProtKB-SubCell"/>
</dbReference>
<evidence type="ECO:0000256" key="7">
    <source>
        <dbReference type="ARBA" id="ARBA00022980"/>
    </source>
</evidence>
<dbReference type="Gene3D" id="2.30.30.30">
    <property type="match status" value="1"/>
</dbReference>
<dbReference type="NCBIfam" id="TIGR01079">
    <property type="entry name" value="rplX_bact"/>
    <property type="match status" value="1"/>
</dbReference>
<dbReference type="AlphaFoldDB" id="A0A7S2WGF6"/>
<evidence type="ECO:0000256" key="9">
    <source>
        <dbReference type="ARBA" id="ARBA00035282"/>
    </source>
</evidence>
<dbReference type="EMBL" id="HBHJ01015200">
    <property type="protein sequence ID" value="CAD9686412.1"/>
    <property type="molecule type" value="Transcribed_RNA"/>
</dbReference>